<evidence type="ECO:0000313" key="4">
    <source>
        <dbReference type="EMBL" id="CAB5030536.1"/>
    </source>
</evidence>
<evidence type="ECO:0000259" key="1">
    <source>
        <dbReference type="Pfam" id="PF13280"/>
    </source>
</evidence>
<name>A0A6J7UNX5_9ZZZZ</name>
<feature type="domain" description="WCX" evidence="3">
    <location>
        <begin position="236"/>
        <end position="307"/>
    </location>
</feature>
<gene>
    <name evidence="4" type="ORF">UFOPK4098_01500</name>
    <name evidence="5" type="ORF">UFOPK4347_01102</name>
</gene>
<dbReference type="PANTHER" id="PTHR34580">
    <property type="match status" value="1"/>
</dbReference>
<organism evidence="5">
    <name type="scientific">freshwater metagenome</name>
    <dbReference type="NCBI Taxonomy" id="449393"/>
    <lineage>
        <taxon>unclassified sequences</taxon>
        <taxon>metagenomes</taxon>
        <taxon>ecological metagenomes</taxon>
    </lineage>
</organism>
<proteinExistence type="predicted"/>
<sequence>MTAAPRQRRAAERVQGLLIMLPWLAERQRVSIHEMAKTFQLSVEELSQDLTLAGLCGTPPYSPLELIEIFFDENEVWVEIPNVFNKPLRLSVAEAFALRAVADTALALPGAANSAALGSAIRKLNELTAIDDALVIENPHDPLLAELAHFCDINARVSLDYFSPTTNKSTSRSVVPRRVWLSGEHWYLDAIDLGINEPRVFRVDRMSALKDSGEVVNAETLPALADEPGFHWDAQAERVTLHLQPSAHWVAERYPVYSQRKLADDVLEVVLPVTSAPWLGRLLVRAGNAAVVVSPEKYATLGAKTAANILSRYS</sequence>
<evidence type="ECO:0000259" key="2">
    <source>
        <dbReference type="Pfam" id="PF19187"/>
    </source>
</evidence>
<dbReference type="InterPro" id="IPR057727">
    <property type="entry name" value="WCX_dom"/>
</dbReference>
<dbReference type="InterPro" id="IPR051534">
    <property type="entry name" value="CBASS_pafABC_assoc_protein"/>
</dbReference>
<dbReference type="PIRSF" id="PIRSF016838">
    <property type="entry name" value="PafC"/>
    <property type="match status" value="1"/>
</dbReference>
<reference evidence="5" key="1">
    <citation type="submission" date="2020-05" db="EMBL/GenBank/DDBJ databases">
        <authorList>
            <person name="Chiriac C."/>
            <person name="Salcher M."/>
            <person name="Ghai R."/>
            <person name="Kavagutti S V."/>
        </authorList>
    </citation>
    <scope>NUCLEOTIDE SEQUENCE</scope>
</reference>
<dbReference type="Pfam" id="PF25583">
    <property type="entry name" value="WCX"/>
    <property type="match status" value="1"/>
</dbReference>
<dbReference type="Pfam" id="PF13280">
    <property type="entry name" value="WYL"/>
    <property type="match status" value="1"/>
</dbReference>
<evidence type="ECO:0000313" key="5">
    <source>
        <dbReference type="EMBL" id="CAB5066118.1"/>
    </source>
</evidence>
<dbReference type="InterPro" id="IPR043839">
    <property type="entry name" value="PafC_HTH"/>
</dbReference>
<dbReference type="PANTHER" id="PTHR34580:SF1">
    <property type="entry name" value="PROTEIN PAFC"/>
    <property type="match status" value="1"/>
</dbReference>
<feature type="domain" description="WYL" evidence="1">
    <location>
        <begin position="143"/>
        <end position="210"/>
    </location>
</feature>
<dbReference type="Pfam" id="PF19187">
    <property type="entry name" value="HTH_PafC"/>
    <property type="match status" value="1"/>
</dbReference>
<dbReference type="InterPro" id="IPR028349">
    <property type="entry name" value="PafC-like"/>
</dbReference>
<protein>
    <submittedName>
        <fullName evidence="5">Unannotated protein</fullName>
    </submittedName>
</protein>
<feature type="domain" description="PafC HTH" evidence="2">
    <location>
        <begin position="12"/>
        <end position="125"/>
    </location>
</feature>
<accession>A0A6J7UNX5</accession>
<dbReference type="AlphaFoldDB" id="A0A6J7UNX5"/>
<dbReference type="EMBL" id="CAFBPN010000131">
    <property type="protein sequence ID" value="CAB5030536.1"/>
    <property type="molecule type" value="Genomic_DNA"/>
</dbReference>
<dbReference type="InterPro" id="IPR026881">
    <property type="entry name" value="WYL_dom"/>
</dbReference>
<evidence type="ECO:0000259" key="3">
    <source>
        <dbReference type="Pfam" id="PF25583"/>
    </source>
</evidence>
<dbReference type="EMBL" id="CAFBQU010000027">
    <property type="protein sequence ID" value="CAB5066118.1"/>
    <property type="molecule type" value="Genomic_DNA"/>
</dbReference>
<dbReference type="PROSITE" id="PS52050">
    <property type="entry name" value="WYL"/>
    <property type="match status" value="1"/>
</dbReference>